<evidence type="ECO:0000256" key="2">
    <source>
        <dbReference type="ARBA" id="ARBA00011245"/>
    </source>
</evidence>
<feature type="domain" description="Glycosyl hydrolase family 92 N-terminal" evidence="7">
    <location>
        <begin position="46"/>
        <end position="272"/>
    </location>
</feature>
<dbReference type="PROSITE" id="PS51257">
    <property type="entry name" value="PROKAR_LIPOPROTEIN"/>
    <property type="match status" value="1"/>
</dbReference>
<comment type="subunit">
    <text evidence="2">Monomer.</text>
</comment>
<dbReference type="Gene3D" id="1.20.1610.10">
    <property type="entry name" value="alpha-1,2-mannosidases domains"/>
    <property type="match status" value="1"/>
</dbReference>
<comment type="cofactor">
    <cofactor evidence="1">
        <name>Ca(2+)</name>
        <dbReference type="ChEBI" id="CHEBI:29108"/>
    </cofactor>
</comment>
<accession>A0ABU3C8U7</accession>
<evidence type="ECO:0000256" key="5">
    <source>
        <dbReference type="SAM" id="Phobius"/>
    </source>
</evidence>
<sequence>MYSKRYYNCSVKFSLINFLSLLFIFGFIGCNESTSNLARVNYSGVVNTQIGNKGKPGNTEKRYHEAGFTFPGATYPFGMVQFTPTFFNPQKGFVINQLSGAGCEHMGNLPLLPLKGEISESPDDMMKYDPGYNILESKAGFYKATLFDDVITELTVTKRTGIAKITYPDNLRKGTLIIGTGINATKVKEASVKIISPNSFEGYADGGSFCGADSNYKIYFVGKFNKEAQDFGAWENDDLNKQTRDAQGANSGVFFTFDVSEIKELQYEIGVSYVSVENARKNLEAEKSNFEEVKENTLQKWNEYLKKIEINDTTSEHAVQFYSHLYHALIHPSLFSDINGEYIGADDKIHHADNFDFYTAFSNWDTYRTQIQLVSILFPEKASDIVTSHLKFAEQSGGGFPRWVLANRETGIMQGDPTSILITNAYAFGATDFDKKKALEIMRRGAEEPGTKSQEKLTRPQLASYLEKGYIGNASVTLEYTSSDFAIAQFAKRALQDEVVQEKYLKRAQNWKKLYNPETQWFHSRNEDGSWKDQKIGFREATYKDYFWMVPYNLSGLIDTLGGKQVAIERLDSYFQQLDADYNQTWFAAGNEPSFQVPWTYNWTGAPHKTQALVRRIVQEQYSMKDNGLPGNDDLGTMGAWYVFANIGLYPMIPGIGGFSISTPLFKRIMIDLPDGELVITSGSKQHSYVEALEFNGKEYNSTWIQWDELKNGGTLEFQTSEQVIKDWGNENPPPSFR</sequence>
<gene>
    <name evidence="8" type="ORF">RM553_07980</name>
</gene>
<dbReference type="InterPro" id="IPR005887">
    <property type="entry name" value="GH92_a_mannosidase_put"/>
</dbReference>
<dbReference type="Gene3D" id="2.70.98.10">
    <property type="match status" value="1"/>
</dbReference>
<evidence type="ECO:0000256" key="4">
    <source>
        <dbReference type="SAM" id="Coils"/>
    </source>
</evidence>
<keyword evidence="9" id="KW-1185">Reference proteome</keyword>
<dbReference type="InterPro" id="IPR014718">
    <property type="entry name" value="GH-type_carb-bd"/>
</dbReference>
<feature type="domain" description="Glycosyl hydrolase family 92" evidence="6">
    <location>
        <begin position="278"/>
        <end position="721"/>
    </location>
</feature>
<keyword evidence="8" id="KW-0378">Hydrolase</keyword>
<dbReference type="Pfam" id="PF17678">
    <property type="entry name" value="Glyco_hydro_92N"/>
    <property type="match status" value="1"/>
</dbReference>
<dbReference type="PANTHER" id="PTHR12143:SF39">
    <property type="entry name" value="SECRETED PROTEIN"/>
    <property type="match status" value="1"/>
</dbReference>
<evidence type="ECO:0000259" key="6">
    <source>
        <dbReference type="Pfam" id="PF07971"/>
    </source>
</evidence>
<keyword evidence="4" id="KW-0175">Coiled coil</keyword>
<keyword evidence="5" id="KW-1133">Transmembrane helix</keyword>
<dbReference type="SUPFAM" id="SSF48208">
    <property type="entry name" value="Six-hairpin glycosidases"/>
    <property type="match status" value="1"/>
</dbReference>
<keyword evidence="8" id="KW-0326">Glycosidase</keyword>
<dbReference type="GO" id="GO:0016798">
    <property type="term" value="F:hydrolase activity, acting on glycosyl bonds"/>
    <property type="evidence" value="ECO:0007669"/>
    <property type="project" value="UniProtKB-KW"/>
</dbReference>
<evidence type="ECO:0000256" key="1">
    <source>
        <dbReference type="ARBA" id="ARBA00001913"/>
    </source>
</evidence>
<evidence type="ECO:0000259" key="7">
    <source>
        <dbReference type="Pfam" id="PF17678"/>
    </source>
</evidence>
<dbReference type="EC" id="3.2.1.-" evidence="8"/>
<dbReference type="InterPro" id="IPR008928">
    <property type="entry name" value="6-hairpin_glycosidase_sf"/>
</dbReference>
<proteinExistence type="predicted"/>
<feature type="coiled-coil region" evidence="4">
    <location>
        <begin position="273"/>
        <end position="300"/>
    </location>
</feature>
<dbReference type="NCBIfam" id="TIGR01180">
    <property type="entry name" value="aman2_put"/>
    <property type="match status" value="1"/>
</dbReference>
<keyword evidence="5" id="KW-0472">Membrane</keyword>
<dbReference type="RefSeq" id="WP_311534398.1">
    <property type="nucleotide sequence ID" value="NZ_JAVRHQ010000007.1"/>
</dbReference>
<dbReference type="Gene3D" id="3.30.2080.10">
    <property type="entry name" value="GH92 mannosidase domain"/>
    <property type="match status" value="1"/>
</dbReference>
<evidence type="ECO:0000313" key="9">
    <source>
        <dbReference type="Proteomes" id="UP001262889"/>
    </source>
</evidence>
<keyword evidence="5" id="KW-0812">Transmembrane</keyword>
<dbReference type="InterPro" id="IPR050883">
    <property type="entry name" value="PNGase"/>
</dbReference>
<evidence type="ECO:0000313" key="8">
    <source>
        <dbReference type="EMBL" id="MDT0642768.1"/>
    </source>
</evidence>
<name>A0ABU3C8U7_9FLAO</name>
<organism evidence="8 9">
    <name type="scientific">Autumnicola tepida</name>
    <dbReference type="NCBI Taxonomy" id="3075595"/>
    <lineage>
        <taxon>Bacteria</taxon>
        <taxon>Pseudomonadati</taxon>
        <taxon>Bacteroidota</taxon>
        <taxon>Flavobacteriia</taxon>
        <taxon>Flavobacteriales</taxon>
        <taxon>Flavobacteriaceae</taxon>
        <taxon>Autumnicola</taxon>
    </lineage>
</organism>
<feature type="transmembrane region" description="Helical" evidence="5">
    <location>
        <begin position="12"/>
        <end position="29"/>
    </location>
</feature>
<dbReference type="Pfam" id="PF07971">
    <property type="entry name" value="Glyco_hydro_92"/>
    <property type="match status" value="1"/>
</dbReference>
<keyword evidence="3" id="KW-0106">Calcium</keyword>
<evidence type="ECO:0000256" key="3">
    <source>
        <dbReference type="ARBA" id="ARBA00022837"/>
    </source>
</evidence>
<dbReference type="PANTHER" id="PTHR12143">
    <property type="entry name" value="PEPTIDE N-GLYCANASE PNGASE -RELATED"/>
    <property type="match status" value="1"/>
</dbReference>
<dbReference type="EMBL" id="JAVRHQ010000007">
    <property type="protein sequence ID" value="MDT0642768.1"/>
    <property type="molecule type" value="Genomic_DNA"/>
</dbReference>
<protein>
    <submittedName>
        <fullName evidence="8">GH92 family glycosyl hydrolase</fullName>
        <ecNumber evidence="8">3.2.1.-</ecNumber>
    </submittedName>
</protein>
<dbReference type="Proteomes" id="UP001262889">
    <property type="component" value="Unassembled WGS sequence"/>
</dbReference>
<dbReference type="InterPro" id="IPR012939">
    <property type="entry name" value="Glyco_hydro_92"/>
</dbReference>
<comment type="caution">
    <text evidence="8">The sequence shown here is derived from an EMBL/GenBank/DDBJ whole genome shotgun (WGS) entry which is preliminary data.</text>
</comment>
<dbReference type="InterPro" id="IPR041371">
    <property type="entry name" value="GH92_N"/>
</dbReference>
<dbReference type="Gene3D" id="1.20.1050.60">
    <property type="entry name" value="alpha-1,2-mannosidase"/>
    <property type="match status" value="1"/>
</dbReference>
<reference evidence="8 9" key="1">
    <citation type="submission" date="2023-09" db="EMBL/GenBank/DDBJ databases">
        <authorList>
            <person name="Rey-Velasco X."/>
        </authorList>
    </citation>
    <scope>NUCLEOTIDE SEQUENCE [LARGE SCALE GENOMIC DNA]</scope>
    <source>
        <strain evidence="8 9">F363</strain>
    </source>
</reference>